<keyword evidence="1" id="KW-1133">Transmembrane helix</keyword>
<evidence type="ECO:0008006" key="4">
    <source>
        <dbReference type="Google" id="ProtNLM"/>
    </source>
</evidence>
<feature type="transmembrane region" description="Helical" evidence="1">
    <location>
        <begin position="136"/>
        <end position="158"/>
    </location>
</feature>
<protein>
    <recommendedName>
        <fullName evidence="4">DUF4386 family protein</fullName>
    </recommendedName>
</protein>
<dbReference type="RefSeq" id="WP_132428163.1">
    <property type="nucleotide sequence ID" value="NZ_SMFZ01000002.1"/>
</dbReference>
<feature type="transmembrane region" description="Helical" evidence="1">
    <location>
        <begin position="18"/>
        <end position="39"/>
    </location>
</feature>
<evidence type="ECO:0000313" key="2">
    <source>
        <dbReference type="EMBL" id="TCK19847.1"/>
    </source>
</evidence>
<keyword evidence="1" id="KW-0472">Membrane</keyword>
<proteinExistence type="predicted"/>
<feature type="transmembrane region" description="Helical" evidence="1">
    <location>
        <begin position="202"/>
        <end position="219"/>
    </location>
</feature>
<feature type="transmembrane region" description="Helical" evidence="1">
    <location>
        <begin position="170"/>
        <end position="196"/>
    </location>
</feature>
<accession>A0A4R1HCT8</accession>
<comment type="caution">
    <text evidence="2">The sequence shown here is derived from an EMBL/GenBank/DDBJ whole genome shotgun (WGS) entry which is preliminary data.</text>
</comment>
<gene>
    <name evidence="2" type="ORF">EV378_3790</name>
</gene>
<keyword evidence="3" id="KW-1185">Reference proteome</keyword>
<evidence type="ECO:0000256" key="1">
    <source>
        <dbReference type="SAM" id="Phobius"/>
    </source>
</evidence>
<evidence type="ECO:0000313" key="3">
    <source>
        <dbReference type="Proteomes" id="UP000295560"/>
    </source>
</evidence>
<keyword evidence="1" id="KW-0812">Transmembrane</keyword>
<dbReference type="Proteomes" id="UP000295560">
    <property type="component" value="Unassembled WGS sequence"/>
</dbReference>
<feature type="transmembrane region" description="Helical" evidence="1">
    <location>
        <begin position="91"/>
        <end position="116"/>
    </location>
</feature>
<dbReference type="EMBL" id="SMFZ01000002">
    <property type="protein sequence ID" value="TCK19847.1"/>
    <property type="molecule type" value="Genomic_DNA"/>
</dbReference>
<dbReference type="AlphaFoldDB" id="A0A4R1HCT8"/>
<feature type="transmembrane region" description="Helical" evidence="1">
    <location>
        <begin position="59"/>
        <end position="79"/>
    </location>
</feature>
<organism evidence="2 3">
    <name type="scientific">Pseudonocardia endophytica</name>
    <dbReference type="NCBI Taxonomy" id="401976"/>
    <lineage>
        <taxon>Bacteria</taxon>
        <taxon>Bacillati</taxon>
        <taxon>Actinomycetota</taxon>
        <taxon>Actinomycetes</taxon>
        <taxon>Pseudonocardiales</taxon>
        <taxon>Pseudonocardiaceae</taxon>
        <taxon>Pseudonocardia</taxon>
    </lineage>
</organism>
<name>A0A4R1HCT8_PSEEN</name>
<sequence>MSVALEPPTVRVQGGPPLWAPIAAYVLLAVAGAVLYPGAGPGSSPATALAVLRDAPVRADVAAALLVMSAAPLAVFAAAAAQRLWALGARVAGPVIGLVGGLLAPSALVLSGLAAWTAATAAQWGDGAVVLTASTLSFAAGGVGFALGSALLLAGLAVPAGLMRLLPRPLAVAGVVVAVLAALAPLSLITSALYALLPIARFGGMLWFVAAAVLLPRVVPARAA</sequence>
<reference evidence="2 3" key="1">
    <citation type="submission" date="2019-03" db="EMBL/GenBank/DDBJ databases">
        <title>Sequencing the genomes of 1000 actinobacteria strains.</title>
        <authorList>
            <person name="Klenk H.-P."/>
        </authorList>
    </citation>
    <scope>NUCLEOTIDE SEQUENCE [LARGE SCALE GENOMIC DNA]</scope>
    <source>
        <strain evidence="2 3">DSM 44969</strain>
    </source>
</reference>